<sequence length="53" mass="5842">MAMFNAFLESNHRYIIASLGGAILLFLAACTFHNALPICHYIFGCDHGFHITG</sequence>
<protein>
    <submittedName>
        <fullName evidence="1">Uncharacterized protein</fullName>
    </submittedName>
</protein>
<accession>A0A6P0CKL9</accession>
<comment type="caution">
    <text evidence="1">The sequence shown here is derived from an EMBL/GenBank/DDBJ whole genome shotgun (WGS) entry which is preliminary data.</text>
</comment>
<dbReference type="EMBL" id="JAABNT010000032">
    <property type="protein sequence ID" value="NEK25014.1"/>
    <property type="molecule type" value="Genomic_DNA"/>
</dbReference>
<dbReference type="Proteomes" id="UP000468591">
    <property type="component" value="Unassembled WGS sequence"/>
</dbReference>
<keyword evidence="2" id="KW-1185">Reference proteome</keyword>
<organism evidence="1 2">
    <name type="scientific">Sulfitobacter sediminilitoris</name>
    <dbReference type="NCBI Taxonomy" id="2698830"/>
    <lineage>
        <taxon>Bacteria</taxon>
        <taxon>Pseudomonadati</taxon>
        <taxon>Pseudomonadota</taxon>
        <taxon>Alphaproteobacteria</taxon>
        <taxon>Rhodobacterales</taxon>
        <taxon>Roseobacteraceae</taxon>
        <taxon>Sulfitobacter</taxon>
    </lineage>
</organism>
<dbReference type="RefSeq" id="WP_164356205.1">
    <property type="nucleotide sequence ID" value="NZ_JAABNT010000032.1"/>
</dbReference>
<gene>
    <name evidence="1" type="ORF">GV827_21845</name>
</gene>
<reference evidence="1 2" key="1">
    <citation type="submission" date="2020-01" db="EMBL/GenBank/DDBJ databases">
        <title>Sulfitobacter sediminilitoris sp. nov., isolated from a tidal flat.</title>
        <authorList>
            <person name="Park S."/>
            <person name="Yoon J.-H."/>
        </authorList>
    </citation>
    <scope>NUCLEOTIDE SEQUENCE [LARGE SCALE GENOMIC DNA]</scope>
    <source>
        <strain evidence="1 2">JBTF-M27</strain>
    </source>
</reference>
<evidence type="ECO:0000313" key="1">
    <source>
        <dbReference type="EMBL" id="NEK25014.1"/>
    </source>
</evidence>
<name>A0A6P0CKL9_9RHOB</name>
<evidence type="ECO:0000313" key="2">
    <source>
        <dbReference type="Proteomes" id="UP000468591"/>
    </source>
</evidence>
<dbReference type="AlphaFoldDB" id="A0A6P0CKL9"/>
<proteinExistence type="predicted"/>